<evidence type="ECO:0000256" key="3">
    <source>
        <dbReference type="ARBA" id="ARBA00022989"/>
    </source>
</evidence>
<evidence type="ECO:0000313" key="8">
    <source>
        <dbReference type="Proteomes" id="UP001219567"/>
    </source>
</evidence>
<accession>A0AAJ6CF17</accession>
<keyword evidence="3" id="KW-1133">Transmembrane helix</keyword>
<dbReference type="SMART" id="SM01158">
    <property type="entry name" value="DUF1741"/>
    <property type="match status" value="1"/>
</dbReference>
<dbReference type="EMBL" id="CP119943">
    <property type="protein sequence ID" value="WFC97842.1"/>
    <property type="molecule type" value="Genomic_DNA"/>
</dbReference>
<keyword evidence="2" id="KW-0812">Transmembrane</keyword>
<feature type="domain" description="Armadillo-like helical" evidence="6">
    <location>
        <begin position="447"/>
        <end position="681"/>
    </location>
</feature>
<evidence type="ECO:0000256" key="4">
    <source>
        <dbReference type="ARBA" id="ARBA00023136"/>
    </source>
</evidence>
<dbReference type="PANTHER" id="PTHR13608:SF3">
    <property type="entry name" value="ARMADILLO-LIKE HELICAL DOMAIN-CONTAINING PROTEIN 3"/>
    <property type="match status" value="1"/>
</dbReference>
<dbReference type="PANTHER" id="PTHR13608">
    <property type="entry name" value="ARMADILLO-LIKE HELICAL DOMAIN-CONTAINING PROTEIN 3"/>
    <property type="match status" value="1"/>
</dbReference>
<keyword evidence="4" id="KW-0472">Membrane</keyword>
<dbReference type="GO" id="GO:0016020">
    <property type="term" value="C:membrane"/>
    <property type="evidence" value="ECO:0007669"/>
    <property type="project" value="UniProtKB-SubCell"/>
</dbReference>
<evidence type="ECO:0000256" key="1">
    <source>
        <dbReference type="ARBA" id="ARBA00004370"/>
    </source>
</evidence>
<dbReference type="Pfam" id="PF08427">
    <property type="entry name" value="ARMH3_C"/>
    <property type="match status" value="1"/>
</dbReference>
<evidence type="ECO:0000259" key="6">
    <source>
        <dbReference type="SMART" id="SM01158"/>
    </source>
</evidence>
<gene>
    <name evidence="7" type="ORF">MYAM1_000562</name>
</gene>
<name>A0AAJ6CF17_9BASI</name>
<feature type="region of interest" description="Disordered" evidence="5">
    <location>
        <begin position="671"/>
        <end position="692"/>
    </location>
</feature>
<evidence type="ECO:0000256" key="2">
    <source>
        <dbReference type="ARBA" id="ARBA00022692"/>
    </source>
</evidence>
<comment type="subcellular location">
    <subcellularLocation>
        <location evidence="1">Membrane</location>
    </subcellularLocation>
</comment>
<dbReference type="AlphaFoldDB" id="A0AAJ6CF17"/>
<dbReference type="InterPro" id="IPR013636">
    <property type="entry name" value="ARMH3_C"/>
</dbReference>
<protein>
    <recommendedName>
        <fullName evidence="6">Armadillo-like helical domain-containing protein</fullName>
    </recommendedName>
</protein>
<proteinExistence type="predicted"/>
<dbReference type="GO" id="GO:0005829">
    <property type="term" value="C:cytosol"/>
    <property type="evidence" value="ECO:0007669"/>
    <property type="project" value="TreeGrafter"/>
</dbReference>
<evidence type="ECO:0000313" key="7">
    <source>
        <dbReference type="EMBL" id="WFC97842.1"/>
    </source>
</evidence>
<dbReference type="InterPro" id="IPR039868">
    <property type="entry name" value="ARMD3-like"/>
</dbReference>
<reference evidence="7 8" key="1">
    <citation type="submission" date="2023-03" db="EMBL/GenBank/DDBJ databases">
        <title>Mating type loci evolution in Malassezia.</title>
        <authorList>
            <person name="Coelho M.A."/>
        </authorList>
    </citation>
    <scope>NUCLEOTIDE SEQUENCE [LARGE SCALE GENOMIC DNA]</scope>
    <source>
        <strain evidence="7 8">CBS 9725</strain>
    </source>
</reference>
<dbReference type="Proteomes" id="UP001219567">
    <property type="component" value="Chromosome 1"/>
</dbReference>
<sequence length="708" mass="78720">MRPKTKFRVCYERLFAGEHPWEAKYGHNSDPMCRVGSAKALGKTNSAPRLEFYLDLLCLPVEKDVIMELSAPLSPAYILSERMEYARENITGLWKEAIRVLTEDVDDHLRRKHALETLLALAAAFLTKAYANYTLDVINLLAGRMSDADDVFSALVNAIDLVMRTTSDLQRDTMRLALVCVAYMGNTALATYFLQRDLFTSAMQVVHTNTSVDVISDTALFISLLATAGQTHGVSSATGLTLDPVSSAVVSNSAFQPYHRKLRDYADSVDMGRIAHALSVRFARTLQTYHHRLDASTSSSWSLGIWGPEKPPDTISSAALPPPQALFLLCVWLLVHTSETFAMSMLAPSSGEPLVVTFFSLASYILTYASNNARASTYAQTVLQIIVAFLGPTTGAESERVCEKLLRDEVQRNEDAIERGKADPGVLVDRVDLCRQKANPLPLHPQDGTKRPRRIIVLILDNAAIFLKYNRRRHLDAPSFVLALTAVNRTAVICAQQNILLEYDWMELWRAMLGTVEFLAQRHEELPATDVDLVTSSLLEVFAVLLVYSDKFLQTPAETHLLIYELARNANVLRRVSELLPARDQKTGSKTPLGKVDAQVHWALLDSILSAVDIKISQWRESGNTVSNFFTWKSKTTLNEQTILQIIQQLDLAVLLNPESPNCASILRATRNSTGESRRSAPLNGTPSPSTSLLRYMQQDLLLLLSQS</sequence>
<keyword evidence="8" id="KW-1185">Reference proteome</keyword>
<evidence type="ECO:0000256" key="5">
    <source>
        <dbReference type="SAM" id="MobiDB-lite"/>
    </source>
</evidence>
<organism evidence="7 8">
    <name type="scientific">Malassezia yamatoensis</name>
    <dbReference type="NCBI Taxonomy" id="253288"/>
    <lineage>
        <taxon>Eukaryota</taxon>
        <taxon>Fungi</taxon>
        <taxon>Dikarya</taxon>
        <taxon>Basidiomycota</taxon>
        <taxon>Ustilaginomycotina</taxon>
        <taxon>Malasseziomycetes</taxon>
        <taxon>Malasseziales</taxon>
        <taxon>Malasseziaceae</taxon>
        <taxon>Malassezia</taxon>
    </lineage>
</organism>